<name>A0A7W6E6P6_9RHOB</name>
<sequence length="113" mass="12128">MAQKKKSDLASEILAKASSRGTTGDDMHIALSIRPGNKISALLEILARLTSKSPAEHASDGIPESLFLYLVSSEEGLELAARQISEILQRGEALQEGSALDLMVRRGVIEIRG</sequence>
<protein>
    <submittedName>
        <fullName evidence="1">Uncharacterized protein</fullName>
    </submittedName>
</protein>
<gene>
    <name evidence="1" type="ORF">GGR95_003416</name>
</gene>
<dbReference type="EMBL" id="JACIEI010000019">
    <property type="protein sequence ID" value="MBB3995752.1"/>
    <property type="molecule type" value="Genomic_DNA"/>
</dbReference>
<keyword evidence="2" id="KW-1185">Reference proteome</keyword>
<evidence type="ECO:0000313" key="1">
    <source>
        <dbReference type="EMBL" id="MBB3995752.1"/>
    </source>
</evidence>
<dbReference type="RefSeq" id="WP_184567905.1">
    <property type="nucleotide sequence ID" value="NZ_JACIEI010000019.1"/>
</dbReference>
<organism evidence="1 2">
    <name type="scientific">Sulfitobacter undariae</name>
    <dbReference type="NCBI Taxonomy" id="1563671"/>
    <lineage>
        <taxon>Bacteria</taxon>
        <taxon>Pseudomonadati</taxon>
        <taxon>Pseudomonadota</taxon>
        <taxon>Alphaproteobacteria</taxon>
        <taxon>Rhodobacterales</taxon>
        <taxon>Roseobacteraceae</taxon>
        <taxon>Sulfitobacter</taxon>
    </lineage>
</organism>
<reference evidence="1 2" key="1">
    <citation type="submission" date="2020-08" db="EMBL/GenBank/DDBJ databases">
        <title>Genomic Encyclopedia of Type Strains, Phase IV (KMG-IV): sequencing the most valuable type-strain genomes for metagenomic binning, comparative biology and taxonomic classification.</title>
        <authorList>
            <person name="Goeker M."/>
        </authorList>
    </citation>
    <scope>NUCLEOTIDE SEQUENCE [LARGE SCALE GENOMIC DNA]</scope>
    <source>
        <strain evidence="1 2">DSM 102234</strain>
    </source>
</reference>
<proteinExistence type="predicted"/>
<comment type="caution">
    <text evidence="1">The sequence shown here is derived from an EMBL/GenBank/DDBJ whole genome shotgun (WGS) entry which is preliminary data.</text>
</comment>
<evidence type="ECO:0000313" key="2">
    <source>
        <dbReference type="Proteomes" id="UP000530268"/>
    </source>
</evidence>
<dbReference type="AlphaFoldDB" id="A0A7W6E6P6"/>
<dbReference type="Proteomes" id="UP000530268">
    <property type="component" value="Unassembled WGS sequence"/>
</dbReference>
<accession>A0A7W6E6P6</accession>